<sequence>MADCANNSSRLSRKDYVQSNDTVEADVLIVGGGMSGMYAMWKFRKLRLSVKLFEAGSYFGGAWYWNQYPGARVDSETPYYGLSIPEVYQTWSYTERFPDHVELKKYFAHVDKTLDLAKDARFNTIVTGAKFDTVDATWSVQTNAGGVARCKYLIMAVGSTYKMHVPDFKNMGRKKVACIGSGATGVQVVQALARKNCEVHAYIRTPSIGLPMKQRRMTKDEQDRDRCSYRSLYDHAKRTKSGFPYDPAQHSFWDVPPKDRESLWEALWERGGIHLLVSNFPEILTDKGANQSMYEFWAKKVRPRINDPVKRDILVPSKQMYYFGTKRPSLEDNYYECVDQDNVTIVDLNATSIEEFTETGITLSDQHEAYDVIILATGYDSVTGSLTEIDLIDIDGKHLRDKWTKGTYTYLGLTINGFPNMFMIYGPQSPISFSNAPPVVETQVDWVAAAVKKMRDEGIAYIDALQDAAEAWREHIQDLSNKTLYPETNSWYMGANVPGKPREQLSYLGGLNTYAATTKSALDEWTGFNVIKDTSDGSSSNRQRQESAQGVVDPSSVCGRDLDQRSDVF</sequence>
<evidence type="ECO:0000313" key="10">
    <source>
        <dbReference type="Proteomes" id="UP000053789"/>
    </source>
</evidence>
<dbReference type="PANTHER" id="PTHR43098">
    <property type="entry name" value="L-ORNITHINE N(5)-MONOOXYGENASE-RELATED"/>
    <property type="match status" value="1"/>
</dbReference>
<name>A0A0D2E957_CLAB1</name>
<dbReference type="RefSeq" id="XP_016613325.1">
    <property type="nucleotide sequence ID" value="XM_016770416.1"/>
</dbReference>
<dbReference type="GeneID" id="27705639"/>
<evidence type="ECO:0000256" key="4">
    <source>
        <dbReference type="ARBA" id="ARBA00022827"/>
    </source>
</evidence>
<feature type="region of interest" description="Disordered" evidence="8">
    <location>
        <begin position="533"/>
        <end position="569"/>
    </location>
</feature>
<dbReference type="OrthoDB" id="66881at2759"/>
<evidence type="ECO:0000256" key="8">
    <source>
        <dbReference type="SAM" id="MobiDB-lite"/>
    </source>
</evidence>
<keyword evidence="3" id="KW-0285">Flavoprotein</keyword>
<evidence type="ECO:0000256" key="3">
    <source>
        <dbReference type="ARBA" id="ARBA00022630"/>
    </source>
</evidence>
<organism evidence="9 10">
    <name type="scientific">Cladophialophora bantiana (strain ATCC 10958 / CBS 173.52 / CDC B-1940 / NIH 8579)</name>
    <name type="common">Xylohypha bantiana</name>
    <dbReference type="NCBI Taxonomy" id="1442370"/>
    <lineage>
        <taxon>Eukaryota</taxon>
        <taxon>Fungi</taxon>
        <taxon>Dikarya</taxon>
        <taxon>Ascomycota</taxon>
        <taxon>Pezizomycotina</taxon>
        <taxon>Eurotiomycetes</taxon>
        <taxon>Chaetothyriomycetidae</taxon>
        <taxon>Chaetothyriales</taxon>
        <taxon>Herpotrichiellaceae</taxon>
        <taxon>Cladophialophora</taxon>
    </lineage>
</organism>
<keyword evidence="5" id="KW-0521">NADP</keyword>
<dbReference type="Proteomes" id="UP000053789">
    <property type="component" value="Unassembled WGS sequence"/>
</dbReference>
<dbReference type="InterPro" id="IPR050775">
    <property type="entry name" value="FAD-binding_Monooxygenases"/>
</dbReference>
<dbReference type="PANTHER" id="PTHR43098:SF3">
    <property type="entry name" value="L-ORNITHINE N(5)-MONOOXYGENASE-RELATED"/>
    <property type="match status" value="1"/>
</dbReference>
<dbReference type="InterPro" id="IPR036188">
    <property type="entry name" value="FAD/NAD-bd_sf"/>
</dbReference>
<accession>A0A0D2E957</accession>
<feature type="compositionally biased region" description="Polar residues" evidence="8">
    <location>
        <begin position="536"/>
        <end position="548"/>
    </location>
</feature>
<proteinExistence type="inferred from homology"/>
<evidence type="ECO:0008006" key="11">
    <source>
        <dbReference type="Google" id="ProtNLM"/>
    </source>
</evidence>
<dbReference type="GO" id="GO:0004497">
    <property type="term" value="F:monooxygenase activity"/>
    <property type="evidence" value="ECO:0007669"/>
    <property type="project" value="UniProtKB-KW"/>
</dbReference>
<protein>
    <recommendedName>
        <fullName evidence="11">FAD/NAD(P)-binding domain-containing protein</fullName>
    </recommendedName>
</protein>
<evidence type="ECO:0000256" key="7">
    <source>
        <dbReference type="ARBA" id="ARBA00023033"/>
    </source>
</evidence>
<dbReference type="Gene3D" id="3.50.50.60">
    <property type="entry name" value="FAD/NAD(P)-binding domain"/>
    <property type="match status" value="2"/>
</dbReference>
<evidence type="ECO:0000256" key="2">
    <source>
        <dbReference type="ARBA" id="ARBA00010139"/>
    </source>
</evidence>
<reference evidence="9" key="1">
    <citation type="submission" date="2015-01" db="EMBL/GenBank/DDBJ databases">
        <title>The Genome Sequence of Cladophialophora bantiana CBS 173.52.</title>
        <authorList>
            <consortium name="The Broad Institute Genomics Platform"/>
            <person name="Cuomo C."/>
            <person name="de Hoog S."/>
            <person name="Gorbushina A."/>
            <person name="Stielow B."/>
            <person name="Teixiera M."/>
            <person name="Abouelleil A."/>
            <person name="Chapman S.B."/>
            <person name="Priest M."/>
            <person name="Young S.K."/>
            <person name="Wortman J."/>
            <person name="Nusbaum C."/>
            <person name="Birren B."/>
        </authorList>
    </citation>
    <scope>NUCLEOTIDE SEQUENCE [LARGE SCALE GENOMIC DNA]</scope>
    <source>
        <strain evidence="9">CBS 173.52</strain>
    </source>
</reference>
<comment type="cofactor">
    <cofactor evidence="1">
        <name>FAD</name>
        <dbReference type="ChEBI" id="CHEBI:57692"/>
    </cofactor>
</comment>
<keyword evidence="10" id="KW-1185">Reference proteome</keyword>
<keyword evidence="4" id="KW-0274">FAD</keyword>
<keyword evidence="7" id="KW-0503">Monooxygenase</keyword>
<dbReference type="HOGENOM" id="CLU_006937_8_0_1"/>
<dbReference type="SUPFAM" id="SSF51905">
    <property type="entry name" value="FAD/NAD(P)-binding domain"/>
    <property type="match status" value="1"/>
</dbReference>
<feature type="compositionally biased region" description="Basic and acidic residues" evidence="8">
    <location>
        <begin position="560"/>
        <end position="569"/>
    </location>
</feature>
<evidence type="ECO:0000256" key="6">
    <source>
        <dbReference type="ARBA" id="ARBA00023002"/>
    </source>
</evidence>
<evidence type="ECO:0000313" key="9">
    <source>
        <dbReference type="EMBL" id="KIW86656.1"/>
    </source>
</evidence>
<gene>
    <name evidence="9" type="ORF">Z519_12711</name>
</gene>
<dbReference type="VEuPathDB" id="FungiDB:Z519_12711"/>
<evidence type="ECO:0000256" key="1">
    <source>
        <dbReference type="ARBA" id="ARBA00001974"/>
    </source>
</evidence>
<dbReference type="EMBL" id="KN847013">
    <property type="protein sequence ID" value="KIW86656.1"/>
    <property type="molecule type" value="Genomic_DNA"/>
</dbReference>
<comment type="similarity">
    <text evidence="2">Belongs to the FAD-binding monooxygenase family.</text>
</comment>
<evidence type="ECO:0000256" key="5">
    <source>
        <dbReference type="ARBA" id="ARBA00022857"/>
    </source>
</evidence>
<keyword evidence="6" id="KW-0560">Oxidoreductase</keyword>
<dbReference type="AlphaFoldDB" id="A0A0D2E957"/>
<dbReference type="Pfam" id="PF13450">
    <property type="entry name" value="NAD_binding_8"/>
    <property type="match status" value="1"/>
</dbReference>
<dbReference type="PRINTS" id="PR00411">
    <property type="entry name" value="PNDRDTASEI"/>
</dbReference>